<keyword evidence="2 5" id="KW-0812">Transmembrane</keyword>
<dbReference type="Proteomes" id="UP001500736">
    <property type="component" value="Unassembled WGS sequence"/>
</dbReference>
<name>A0ABN1JS87_9FLAO</name>
<evidence type="ECO:0000313" key="7">
    <source>
        <dbReference type="EMBL" id="GAA0745666.1"/>
    </source>
</evidence>
<dbReference type="PANTHER" id="PTHR37422:SF13">
    <property type="entry name" value="LIPOPOLYSACCHARIDE BIOSYNTHESIS PROTEIN PA4999-RELATED"/>
    <property type="match status" value="1"/>
</dbReference>
<evidence type="ECO:0000256" key="4">
    <source>
        <dbReference type="ARBA" id="ARBA00023136"/>
    </source>
</evidence>
<dbReference type="RefSeq" id="WP_343798101.1">
    <property type="nucleotide sequence ID" value="NZ_BAAAGF010000003.1"/>
</dbReference>
<gene>
    <name evidence="7" type="ORF">GCM10009431_20940</name>
</gene>
<dbReference type="PANTHER" id="PTHR37422">
    <property type="entry name" value="TEICHURONIC ACID BIOSYNTHESIS PROTEIN TUAE"/>
    <property type="match status" value="1"/>
</dbReference>
<feature type="transmembrane region" description="Helical" evidence="5">
    <location>
        <begin position="30"/>
        <end position="46"/>
    </location>
</feature>
<comment type="subcellular location">
    <subcellularLocation>
        <location evidence="1">Membrane</location>
        <topology evidence="1">Multi-pass membrane protein</topology>
    </subcellularLocation>
</comment>
<dbReference type="InterPro" id="IPR007016">
    <property type="entry name" value="O-antigen_ligase-rel_domated"/>
</dbReference>
<dbReference type="InterPro" id="IPR051533">
    <property type="entry name" value="WaaL-like"/>
</dbReference>
<feature type="transmembrane region" description="Helical" evidence="5">
    <location>
        <begin position="53"/>
        <end position="72"/>
    </location>
</feature>
<comment type="caution">
    <text evidence="7">The sequence shown here is derived from an EMBL/GenBank/DDBJ whole genome shotgun (WGS) entry which is preliminary data.</text>
</comment>
<evidence type="ECO:0000259" key="6">
    <source>
        <dbReference type="Pfam" id="PF04932"/>
    </source>
</evidence>
<keyword evidence="3 5" id="KW-1133">Transmembrane helix</keyword>
<evidence type="ECO:0000256" key="1">
    <source>
        <dbReference type="ARBA" id="ARBA00004141"/>
    </source>
</evidence>
<feature type="transmembrane region" description="Helical" evidence="5">
    <location>
        <begin position="160"/>
        <end position="185"/>
    </location>
</feature>
<accession>A0ABN1JS87</accession>
<keyword evidence="4 5" id="KW-0472">Membrane</keyword>
<keyword evidence="8" id="KW-1185">Reference proteome</keyword>
<evidence type="ECO:0000313" key="8">
    <source>
        <dbReference type="Proteomes" id="UP001500736"/>
    </source>
</evidence>
<evidence type="ECO:0000256" key="2">
    <source>
        <dbReference type="ARBA" id="ARBA00022692"/>
    </source>
</evidence>
<feature type="transmembrane region" description="Helical" evidence="5">
    <location>
        <begin position="326"/>
        <end position="350"/>
    </location>
</feature>
<feature type="transmembrane region" description="Helical" evidence="5">
    <location>
        <begin position="197"/>
        <end position="217"/>
    </location>
</feature>
<organism evidence="7 8">
    <name type="scientific">Gaetbulibacter jejuensis</name>
    <dbReference type="NCBI Taxonomy" id="584607"/>
    <lineage>
        <taxon>Bacteria</taxon>
        <taxon>Pseudomonadati</taxon>
        <taxon>Bacteroidota</taxon>
        <taxon>Flavobacteriia</taxon>
        <taxon>Flavobacteriales</taxon>
        <taxon>Flavobacteriaceae</taxon>
        <taxon>Gaetbulibacter</taxon>
    </lineage>
</organism>
<sequence>MKILKYIILILILWGIDSFSFFVFGETIGGYVSHLTFILLLGYYFFARKRPVIIPLAILGVSYFIISGLTYIDNYEVYINEFIKYGILIICGAEVARDTSSKELILFLLIGAASVLIHSLFFADNYGRYSGFYLNPNGAAFVCLIGYCLTFNISNKTTKYLFTFIFTFAGILTFSRFFFLMWFLITLLSAISNRKNLQLFGIGIGTLALLISFATILQVNTTRFSLLIGLLNNNAQTERLTEDSRMSRWSTYYNDILDKPIFGNGYKSFSGIDNVKQGVHNTYLMVLGEAGIIPFLIIIGIYLYLIRKTIYGYKTNTDKLLLAISLSAILLTMHNYFNYYLILFITIWLFNKVSTNNSQENEITL</sequence>
<evidence type="ECO:0000256" key="5">
    <source>
        <dbReference type="SAM" id="Phobius"/>
    </source>
</evidence>
<dbReference type="Pfam" id="PF04932">
    <property type="entry name" value="Wzy_C"/>
    <property type="match status" value="1"/>
</dbReference>
<feature type="transmembrane region" description="Helical" evidence="5">
    <location>
        <begin position="134"/>
        <end position="154"/>
    </location>
</feature>
<feature type="domain" description="O-antigen ligase-related" evidence="6">
    <location>
        <begin position="162"/>
        <end position="298"/>
    </location>
</feature>
<dbReference type="EMBL" id="BAAAGF010000003">
    <property type="protein sequence ID" value="GAA0745666.1"/>
    <property type="molecule type" value="Genomic_DNA"/>
</dbReference>
<feature type="transmembrane region" description="Helical" evidence="5">
    <location>
        <begin position="283"/>
        <end position="305"/>
    </location>
</feature>
<evidence type="ECO:0000256" key="3">
    <source>
        <dbReference type="ARBA" id="ARBA00022989"/>
    </source>
</evidence>
<reference evidence="7 8" key="1">
    <citation type="journal article" date="2019" name="Int. J. Syst. Evol. Microbiol.">
        <title>The Global Catalogue of Microorganisms (GCM) 10K type strain sequencing project: providing services to taxonomists for standard genome sequencing and annotation.</title>
        <authorList>
            <consortium name="The Broad Institute Genomics Platform"/>
            <consortium name="The Broad Institute Genome Sequencing Center for Infectious Disease"/>
            <person name="Wu L."/>
            <person name="Ma J."/>
        </authorList>
    </citation>
    <scope>NUCLEOTIDE SEQUENCE [LARGE SCALE GENOMIC DNA]</scope>
    <source>
        <strain evidence="7 8">JCM 15976</strain>
    </source>
</reference>
<proteinExistence type="predicted"/>
<feature type="transmembrane region" description="Helical" evidence="5">
    <location>
        <begin position="7"/>
        <end position="24"/>
    </location>
</feature>
<protein>
    <recommendedName>
        <fullName evidence="6">O-antigen ligase-related domain-containing protein</fullName>
    </recommendedName>
</protein>
<feature type="transmembrane region" description="Helical" evidence="5">
    <location>
        <begin position="104"/>
        <end position="122"/>
    </location>
</feature>